<dbReference type="InterPro" id="IPR013154">
    <property type="entry name" value="ADH-like_N"/>
</dbReference>
<dbReference type="PROSITE" id="PS00059">
    <property type="entry name" value="ADH_ZINC"/>
    <property type="match status" value="1"/>
</dbReference>
<evidence type="ECO:0000256" key="2">
    <source>
        <dbReference type="ARBA" id="ARBA00022833"/>
    </source>
</evidence>
<dbReference type="PANTHER" id="PTHR43401">
    <property type="entry name" value="L-THREONINE 3-DEHYDROGENASE"/>
    <property type="match status" value="1"/>
</dbReference>
<dbReference type="PATRIC" id="fig|698948.3.peg.1733"/>
<gene>
    <name evidence="7" type="ORF">Thethe_01735</name>
</gene>
<evidence type="ECO:0000259" key="6">
    <source>
        <dbReference type="Pfam" id="PF08240"/>
    </source>
</evidence>
<evidence type="ECO:0000313" key="7">
    <source>
        <dbReference type="EMBL" id="AGB19357.1"/>
    </source>
</evidence>
<dbReference type="InterPro" id="IPR013149">
    <property type="entry name" value="ADH-like_C"/>
</dbReference>
<dbReference type="SUPFAM" id="SSF51735">
    <property type="entry name" value="NAD(P)-binding Rossmann-fold domains"/>
    <property type="match status" value="1"/>
</dbReference>
<evidence type="ECO:0000256" key="1">
    <source>
        <dbReference type="ARBA" id="ARBA00022723"/>
    </source>
</evidence>
<name>L0IN29_THETR</name>
<dbReference type="HOGENOM" id="CLU_026673_11_0_9"/>
<keyword evidence="3" id="KW-0560">Oxidoreductase</keyword>
<dbReference type="KEGG" id="tto:Thethe_01735"/>
<evidence type="ECO:0000256" key="3">
    <source>
        <dbReference type="ARBA" id="ARBA00023002"/>
    </source>
</evidence>
<comment type="similarity">
    <text evidence="4">Belongs to the zinc-containing alcohol dehydrogenase family.</text>
</comment>
<dbReference type="InterPro" id="IPR050129">
    <property type="entry name" value="Zn_alcohol_dh"/>
</dbReference>
<dbReference type="PANTHER" id="PTHR43401:SF2">
    <property type="entry name" value="L-THREONINE 3-DEHYDROGENASE"/>
    <property type="match status" value="1"/>
</dbReference>
<feature type="domain" description="Alcohol dehydrogenase-like C-terminal" evidence="5">
    <location>
        <begin position="181"/>
        <end position="307"/>
    </location>
</feature>
<protein>
    <submittedName>
        <fullName evidence="7">Zn-dependent alcohol dehydrogenase</fullName>
    </submittedName>
</protein>
<dbReference type="RefSeq" id="WP_015311884.1">
    <property type="nucleotide sequence ID" value="NC_019970.1"/>
</dbReference>
<dbReference type="Gene3D" id="3.40.50.720">
    <property type="entry name" value="NAD(P)-binding Rossmann-like Domain"/>
    <property type="match status" value="1"/>
</dbReference>
<dbReference type="AlphaFoldDB" id="L0IN29"/>
<accession>L0IN29</accession>
<dbReference type="Gene3D" id="3.90.180.10">
    <property type="entry name" value="Medium-chain alcohol dehydrogenases, catalytic domain"/>
    <property type="match status" value="1"/>
</dbReference>
<comment type="cofactor">
    <cofactor evidence="4">
        <name>Zn(2+)</name>
        <dbReference type="ChEBI" id="CHEBI:29105"/>
    </cofactor>
</comment>
<evidence type="ECO:0000313" key="8">
    <source>
        <dbReference type="Proteomes" id="UP000010845"/>
    </source>
</evidence>
<dbReference type="SMR" id="L0IN29"/>
<sequence>MVDKMKFGVLIRAHQAEVHERPIPELGDNEVLIKQEACNICTTDYGQWMGLREHQPYPMAGGHEVSGIVVKKGKNVRKDLYIGDRVAYMHYFCGECDACRSGYTSDCINNPGFPKWPDGYYGFFGFADYNVKDAKLLIKMNKDLPPEQAGFLEPVSTVIQGAKRIKIIPGETVVVVGAGTMGLINAQVARLYGGRVIITEMMERKIEKARKLGFEDVINISKEDPAKKVKELTNGKGADVIIMAVGNSKANQQALDMLKKLRGKILFFAAGFPIPELKISSNDIHYRKMELIGTYNADIDSFFDAAEYLNKRLINVQPLIEESFPLEYIQKAFEIASIPGNYRVSVKL</sequence>
<evidence type="ECO:0000259" key="5">
    <source>
        <dbReference type="Pfam" id="PF00107"/>
    </source>
</evidence>
<dbReference type="GO" id="GO:0016491">
    <property type="term" value="F:oxidoreductase activity"/>
    <property type="evidence" value="ECO:0007669"/>
    <property type="project" value="UniProtKB-KW"/>
</dbReference>
<keyword evidence="1 4" id="KW-0479">Metal-binding</keyword>
<dbReference type="InterPro" id="IPR036291">
    <property type="entry name" value="NAD(P)-bd_dom_sf"/>
</dbReference>
<dbReference type="Pfam" id="PF00107">
    <property type="entry name" value="ADH_zinc_N"/>
    <property type="match status" value="1"/>
</dbReference>
<dbReference type="InterPro" id="IPR002328">
    <property type="entry name" value="ADH_Zn_CS"/>
</dbReference>
<dbReference type="InterPro" id="IPR011032">
    <property type="entry name" value="GroES-like_sf"/>
</dbReference>
<dbReference type="EMBL" id="CP003066">
    <property type="protein sequence ID" value="AGB19357.1"/>
    <property type="molecule type" value="Genomic_DNA"/>
</dbReference>
<organism evidence="7 8">
    <name type="scientific">Thermoanaerobacterium thermosaccharolyticum M0795</name>
    <dbReference type="NCBI Taxonomy" id="698948"/>
    <lineage>
        <taxon>Bacteria</taxon>
        <taxon>Bacillati</taxon>
        <taxon>Bacillota</taxon>
        <taxon>Clostridia</taxon>
        <taxon>Thermoanaerobacterales</taxon>
        <taxon>Thermoanaerobacteraceae</taxon>
        <taxon>Thermoanaerobacterium</taxon>
    </lineage>
</organism>
<proteinExistence type="inferred from homology"/>
<evidence type="ECO:0000256" key="4">
    <source>
        <dbReference type="RuleBase" id="RU361277"/>
    </source>
</evidence>
<dbReference type="GO" id="GO:0008270">
    <property type="term" value="F:zinc ion binding"/>
    <property type="evidence" value="ECO:0007669"/>
    <property type="project" value="InterPro"/>
</dbReference>
<dbReference type="Pfam" id="PF08240">
    <property type="entry name" value="ADH_N"/>
    <property type="match status" value="1"/>
</dbReference>
<reference evidence="7 8" key="1">
    <citation type="submission" date="2012-03" db="EMBL/GenBank/DDBJ databases">
        <title>Complete sequence of chromosome of Thermoanaerobacterium thermosaccharolyticum M0795.</title>
        <authorList>
            <consortium name="US DOE Joint Genome Institute"/>
            <person name="Lucas S."/>
            <person name="Han J."/>
            <person name="Lapidus A."/>
            <person name="Cheng J.-F."/>
            <person name="Goodwin L."/>
            <person name="Pitluck S."/>
            <person name="Peters L."/>
            <person name="Teshima H."/>
            <person name="Detter J.C."/>
            <person name="Han C."/>
            <person name="Tapia R."/>
            <person name="Land M."/>
            <person name="Hauser L."/>
            <person name="Kyrpides N."/>
            <person name="Ivanova N."/>
            <person name="Pagani I."/>
            <person name="Feinberg L."/>
            <person name="Folden J."/>
            <person name="Hogsett D."/>
            <person name="Shaw J."/>
            <person name="Woyke T."/>
        </authorList>
    </citation>
    <scope>NUCLEOTIDE SEQUENCE [LARGE SCALE GENOMIC DNA]</scope>
    <source>
        <strain evidence="7 8">M0795</strain>
    </source>
</reference>
<dbReference type="Proteomes" id="UP000010845">
    <property type="component" value="Chromosome"/>
</dbReference>
<feature type="domain" description="Alcohol dehydrogenase-like N-terminal" evidence="6">
    <location>
        <begin position="27"/>
        <end position="141"/>
    </location>
</feature>
<dbReference type="SUPFAM" id="SSF50129">
    <property type="entry name" value="GroES-like"/>
    <property type="match status" value="1"/>
</dbReference>
<keyword evidence="2 4" id="KW-0862">Zinc</keyword>